<comment type="caution">
    <text evidence="3">The sequence shown here is derived from an EMBL/GenBank/DDBJ whole genome shotgun (WGS) entry which is preliminary data.</text>
</comment>
<dbReference type="Pfam" id="PF13837">
    <property type="entry name" value="Myb_DNA-bind_4"/>
    <property type="match status" value="1"/>
</dbReference>
<dbReference type="PANTHER" id="PTHR47595:SF1">
    <property type="entry name" value="MYB_SANT-LIKE DNA-BINDING DOMAIN-CONTAINING PROTEIN"/>
    <property type="match status" value="1"/>
</dbReference>
<dbReference type="EMBL" id="JAERUA010000020">
    <property type="protein sequence ID" value="KAI1885971.1"/>
    <property type="molecule type" value="Genomic_DNA"/>
</dbReference>
<name>A0A8T3CPP4_9TELE</name>
<protein>
    <recommendedName>
        <fullName evidence="2">Myb/SANT-like DNA-binding domain-containing protein</fullName>
    </recommendedName>
</protein>
<organism evidence="3 4">
    <name type="scientific">Albula goreensis</name>
    <dbReference type="NCBI Taxonomy" id="1534307"/>
    <lineage>
        <taxon>Eukaryota</taxon>
        <taxon>Metazoa</taxon>
        <taxon>Chordata</taxon>
        <taxon>Craniata</taxon>
        <taxon>Vertebrata</taxon>
        <taxon>Euteleostomi</taxon>
        <taxon>Actinopterygii</taxon>
        <taxon>Neopterygii</taxon>
        <taxon>Teleostei</taxon>
        <taxon>Albuliformes</taxon>
        <taxon>Albulidae</taxon>
        <taxon>Albula</taxon>
    </lineage>
</organism>
<feature type="domain" description="Myb/SANT-like DNA-binding" evidence="2">
    <location>
        <begin position="6"/>
        <end position="93"/>
    </location>
</feature>
<feature type="compositionally biased region" description="Basic and acidic residues" evidence="1">
    <location>
        <begin position="125"/>
        <end position="139"/>
    </location>
</feature>
<feature type="compositionally biased region" description="Low complexity" evidence="1">
    <location>
        <begin position="108"/>
        <end position="122"/>
    </location>
</feature>
<evidence type="ECO:0000313" key="4">
    <source>
        <dbReference type="Proteomes" id="UP000829720"/>
    </source>
</evidence>
<reference evidence="3" key="1">
    <citation type="submission" date="2021-01" db="EMBL/GenBank/DDBJ databases">
        <authorList>
            <person name="Zahm M."/>
            <person name="Roques C."/>
            <person name="Cabau C."/>
            <person name="Klopp C."/>
            <person name="Donnadieu C."/>
            <person name="Jouanno E."/>
            <person name="Lampietro C."/>
            <person name="Louis A."/>
            <person name="Herpin A."/>
            <person name="Echchiki A."/>
            <person name="Berthelot C."/>
            <person name="Parey E."/>
            <person name="Roest-Crollius H."/>
            <person name="Braasch I."/>
            <person name="Postlethwait J."/>
            <person name="Bobe J."/>
            <person name="Montfort J."/>
            <person name="Bouchez O."/>
            <person name="Begum T."/>
            <person name="Mejri S."/>
            <person name="Adams A."/>
            <person name="Chen W.-J."/>
            <person name="Guiguen Y."/>
        </authorList>
    </citation>
    <scope>NUCLEOTIDE SEQUENCE</scope>
    <source>
        <tissue evidence="3">Blood</tissue>
    </source>
</reference>
<sequence length="248" mass="27758">MSGRGRNWEDEETKALLVIWSDSKIQRKLGGMRNAAAYRDISGRLAVMGFCRSADQVRRKVKLMRCEFKKSTDHNIRSGSSGKMCRFYRELSNILSSTPDTNVRQGFESPAPASSTSSPESSFIIKEEPTSDGEQDVKNVNEPSTRVDSSNILGNVSSSDVSSQGPATTSTPSTTTGKARKKQCEGAVCEVLNQLVDFDAKFLKLQQEKFAFEQEMRKQELEFQRQELEYHKELTNILSKLAAKLDQP</sequence>
<dbReference type="InterPro" id="IPR044822">
    <property type="entry name" value="Myb_DNA-bind_4"/>
</dbReference>
<feature type="compositionally biased region" description="Low complexity" evidence="1">
    <location>
        <begin position="162"/>
        <end position="177"/>
    </location>
</feature>
<feature type="compositionally biased region" description="Polar residues" evidence="1">
    <location>
        <begin position="141"/>
        <end position="161"/>
    </location>
</feature>
<keyword evidence="4" id="KW-1185">Reference proteome</keyword>
<feature type="region of interest" description="Disordered" evidence="1">
    <location>
        <begin position="98"/>
        <end position="180"/>
    </location>
</feature>
<gene>
    <name evidence="3" type="ORF">AGOR_G00209240</name>
</gene>
<dbReference type="OrthoDB" id="691673at2759"/>
<dbReference type="PANTHER" id="PTHR47595">
    <property type="entry name" value="HEAT SHOCK 70 KDA PROTEIN 14"/>
    <property type="match status" value="1"/>
</dbReference>
<dbReference type="Gene3D" id="1.10.10.60">
    <property type="entry name" value="Homeodomain-like"/>
    <property type="match status" value="1"/>
</dbReference>
<evidence type="ECO:0000313" key="3">
    <source>
        <dbReference type="EMBL" id="KAI1885971.1"/>
    </source>
</evidence>
<dbReference type="AlphaFoldDB" id="A0A8T3CPP4"/>
<proteinExistence type="predicted"/>
<dbReference type="Proteomes" id="UP000829720">
    <property type="component" value="Unassembled WGS sequence"/>
</dbReference>
<accession>A0A8T3CPP4</accession>
<evidence type="ECO:0000259" key="2">
    <source>
        <dbReference type="Pfam" id="PF13837"/>
    </source>
</evidence>
<evidence type="ECO:0000256" key="1">
    <source>
        <dbReference type="SAM" id="MobiDB-lite"/>
    </source>
</evidence>